<organism evidence="2 3">
    <name type="scientific">Kribbella albertanoniae</name>
    <dbReference type="NCBI Taxonomy" id="1266829"/>
    <lineage>
        <taxon>Bacteria</taxon>
        <taxon>Bacillati</taxon>
        <taxon>Actinomycetota</taxon>
        <taxon>Actinomycetes</taxon>
        <taxon>Propionibacteriales</taxon>
        <taxon>Kribbellaceae</taxon>
        <taxon>Kribbella</taxon>
    </lineage>
</organism>
<keyword evidence="1" id="KW-0812">Transmembrane</keyword>
<feature type="transmembrane region" description="Helical" evidence="1">
    <location>
        <begin position="34"/>
        <end position="55"/>
    </location>
</feature>
<dbReference type="OrthoDB" id="5124314at2"/>
<dbReference type="InterPro" id="IPR008407">
    <property type="entry name" value="Brnchd-chn_aa_trnsp_AzlD"/>
</dbReference>
<protein>
    <submittedName>
        <fullName evidence="2">AzlD domain-containing protein</fullName>
    </submittedName>
</protein>
<dbReference type="AlphaFoldDB" id="A0A4R4PP78"/>
<accession>A0A4R4PP78</accession>
<name>A0A4R4PP78_9ACTN</name>
<dbReference type="RefSeq" id="WP_132411465.1">
    <property type="nucleotide sequence ID" value="NZ_SMKA01000154.1"/>
</dbReference>
<keyword evidence="1" id="KW-0472">Membrane</keyword>
<proteinExistence type="predicted"/>
<dbReference type="Proteomes" id="UP000295075">
    <property type="component" value="Unassembled WGS sequence"/>
</dbReference>
<sequence length="102" mass="10592">MRLWLSAAVVTVINWLLKASAPLVIGGRKLPPPVLRLTALTAPVLLAGLIVTELGGEHWQALDWTKLVGVGAAGGLCLAKVPMLLAVAGGIVVTALIRLSLR</sequence>
<gene>
    <name evidence="2" type="ORF">E1261_27475</name>
</gene>
<reference evidence="2 3" key="1">
    <citation type="submission" date="2019-03" db="EMBL/GenBank/DDBJ databases">
        <title>Draft genome sequences of novel Actinobacteria.</title>
        <authorList>
            <person name="Sahin N."/>
            <person name="Ay H."/>
            <person name="Saygin H."/>
        </authorList>
    </citation>
    <scope>NUCLEOTIDE SEQUENCE [LARGE SCALE GENOMIC DNA]</scope>
    <source>
        <strain evidence="2 3">JCM 30547</strain>
    </source>
</reference>
<comment type="caution">
    <text evidence="2">The sequence shown here is derived from an EMBL/GenBank/DDBJ whole genome shotgun (WGS) entry which is preliminary data.</text>
</comment>
<keyword evidence="3" id="KW-1185">Reference proteome</keyword>
<feature type="transmembrane region" description="Helical" evidence="1">
    <location>
        <begin position="67"/>
        <end position="97"/>
    </location>
</feature>
<dbReference type="Pfam" id="PF05437">
    <property type="entry name" value="AzlD"/>
    <property type="match status" value="1"/>
</dbReference>
<evidence type="ECO:0000313" key="2">
    <source>
        <dbReference type="EMBL" id="TDC23873.1"/>
    </source>
</evidence>
<keyword evidence="1" id="KW-1133">Transmembrane helix</keyword>
<evidence type="ECO:0000313" key="3">
    <source>
        <dbReference type="Proteomes" id="UP000295075"/>
    </source>
</evidence>
<evidence type="ECO:0000256" key="1">
    <source>
        <dbReference type="SAM" id="Phobius"/>
    </source>
</evidence>
<dbReference type="EMBL" id="SMKA01000154">
    <property type="protein sequence ID" value="TDC23873.1"/>
    <property type="molecule type" value="Genomic_DNA"/>
</dbReference>